<feature type="chain" id="PRO_5016466185" evidence="1">
    <location>
        <begin position="21"/>
        <end position="111"/>
    </location>
</feature>
<gene>
    <name evidence="2" type="ORF">DJ013_11385</name>
</gene>
<dbReference type="OrthoDB" id="10000533at2"/>
<organism evidence="2 3">
    <name type="scientific">Arcticibacterium luteifluviistationis</name>
    <dbReference type="NCBI Taxonomy" id="1784714"/>
    <lineage>
        <taxon>Bacteria</taxon>
        <taxon>Pseudomonadati</taxon>
        <taxon>Bacteroidota</taxon>
        <taxon>Cytophagia</taxon>
        <taxon>Cytophagales</taxon>
        <taxon>Leadbetterellaceae</taxon>
        <taxon>Arcticibacterium</taxon>
    </lineage>
</organism>
<evidence type="ECO:0000313" key="3">
    <source>
        <dbReference type="Proteomes" id="UP000249873"/>
    </source>
</evidence>
<reference evidence="2 3" key="1">
    <citation type="submission" date="2018-05" db="EMBL/GenBank/DDBJ databases">
        <title>Complete genome sequence of Arcticibacterium luteifluviistationis SM1504T, a cytophagaceae bacterium isolated from Arctic surface seawater.</title>
        <authorList>
            <person name="Li Y."/>
            <person name="Qin Q.-L."/>
        </authorList>
    </citation>
    <scope>NUCLEOTIDE SEQUENCE [LARGE SCALE GENOMIC DNA]</scope>
    <source>
        <strain evidence="2 3">SM1504</strain>
    </source>
</reference>
<evidence type="ECO:0000256" key="1">
    <source>
        <dbReference type="SAM" id="SignalP"/>
    </source>
</evidence>
<sequence>MKNLLASIIILLGITFQSNAAEHVDNPHFQIMEVIRTYQTDAGKFQHITKAEQSEFYRAAGMMKNSLATHSDFISEARYKEIDTAEKVFRFIWESKPEYVEIELTKAPELI</sequence>
<proteinExistence type="predicted"/>
<evidence type="ECO:0000313" key="2">
    <source>
        <dbReference type="EMBL" id="AWV98742.1"/>
    </source>
</evidence>
<feature type="signal peptide" evidence="1">
    <location>
        <begin position="1"/>
        <end position="20"/>
    </location>
</feature>
<keyword evidence="1" id="KW-0732">Signal</keyword>
<dbReference type="KEGG" id="als:DJ013_11385"/>
<keyword evidence="3" id="KW-1185">Reference proteome</keyword>
<accession>A0A2Z4GBR8</accession>
<protein>
    <submittedName>
        <fullName evidence="2">Uncharacterized protein</fullName>
    </submittedName>
</protein>
<dbReference type="RefSeq" id="WP_111371935.1">
    <property type="nucleotide sequence ID" value="NZ_CP029480.1"/>
</dbReference>
<dbReference type="EMBL" id="CP029480">
    <property type="protein sequence ID" value="AWV98742.1"/>
    <property type="molecule type" value="Genomic_DNA"/>
</dbReference>
<dbReference type="AlphaFoldDB" id="A0A2Z4GBR8"/>
<name>A0A2Z4GBR8_9BACT</name>
<dbReference type="Proteomes" id="UP000249873">
    <property type="component" value="Chromosome"/>
</dbReference>